<dbReference type="EMBL" id="VRKQ01000008">
    <property type="protein sequence ID" value="TXG39427.1"/>
    <property type="molecule type" value="Genomic_DNA"/>
</dbReference>
<feature type="signal peptide" evidence="2">
    <location>
        <begin position="1"/>
        <end position="18"/>
    </location>
</feature>
<evidence type="ECO:0000256" key="2">
    <source>
        <dbReference type="SAM" id="SignalP"/>
    </source>
</evidence>
<dbReference type="Pfam" id="PF18962">
    <property type="entry name" value="Por_Secre_tail"/>
    <property type="match status" value="1"/>
</dbReference>
<protein>
    <submittedName>
        <fullName evidence="4">T9SS type A sorting domain-containing protein</fullName>
    </submittedName>
</protein>
<gene>
    <name evidence="4" type="ORF">FUA22_06015</name>
</gene>
<dbReference type="InterPro" id="IPR026444">
    <property type="entry name" value="Secre_tail"/>
</dbReference>
<keyword evidence="5" id="KW-1185">Reference proteome</keyword>
<dbReference type="Proteomes" id="UP000321080">
    <property type="component" value="Unassembled WGS sequence"/>
</dbReference>
<feature type="chain" id="PRO_5022686818" evidence="2">
    <location>
        <begin position="19"/>
        <end position="584"/>
    </location>
</feature>
<organism evidence="4 5">
    <name type="scientific">Seonamhaeicola maritimus</name>
    <dbReference type="NCBI Taxonomy" id="2591822"/>
    <lineage>
        <taxon>Bacteria</taxon>
        <taxon>Pseudomonadati</taxon>
        <taxon>Bacteroidota</taxon>
        <taxon>Flavobacteriia</taxon>
        <taxon>Flavobacteriales</taxon>
        <taxon>Flavobacteriaceae</taxon>
    </lineage>
</organism>
<sequence>MCYRVSLILLLISNLLYAQLSVRNDAFVFINDQIVFVEDDINLNETDSRIYLRTEAQIIQGIGTTGNSGVGELSVYQDANGDEYEYNYWCSPVGDNTNNNANNQFGISLLNDVTGLTTSTPATYNRSSNYNGTSSPLNIEPYWIWKFIASSGYSGWSHVQSATSINPGEGFTMKGTSGSSNAQLYDFRGKPNNGTISVSVLDDNLSLVGNPYPSALDAVAYIHDSENAEIISGVLHYWEQDSNVNSHNLRDYNGGYATYTISADGLTETFISAVFNTYNVDGTINTSNTGTGNKTARRYIPIGQGFMVEGTATGTVKAKNSHRAFVKESASNSEFFKQETTKESKINSENKFSIIPSDYKRFRLNIDFNNTYTRQLVQTFHNSATPGFDYGLEIITDPNQLLNTDAYFKSEDNTYLAEASLFDETLKIPLNINLQRKMPIKIRIADVQNFESNQPIFIHDIENNTFTDLRSQDFEITLRPENYNDRFEIVFNKQLLNTVDNRQIDIKVFQDNNLSRLRVLNPNNLDFKSIFVYDITGKRVLKRRKLRNIKEHQLSTNSLSQGVYIIKIELRNNQVITKKVVVSN</sequence>
<dbReference type="NCBIfam" id="NF033708">
    <property type="entry name" value="T9SS_Cterm_ChiA"/>
    <property type="match status" value="1"/>
</dbReference>
<name>A0A5C7GMW5_9FLAO</name>
<dbReference type="OrthoDB" id="2582440at2"/>
<evidence type="ECO:0000313" key="5">
    <source>
        <dbReference type="Proteomes" id="UP000321080"/>
    </source>
</evidence>
<evidence type="ECO:0000313" key="4">
    <source>
        <dbReference type="EMBL" id="TXG39427.1"/>
    </source>
</evidence>
<proteinExistence type="predicted"/>
<comment type="caution">
    <text evidence="4">The sequence shown here is derived from an EMBL/GenBank/DDBJ whole genome shotgun (WGS) entry which is preliminary data.</text>
</comment>
<evidence type="ECO:0000259" key="3">
    <source>
        <dbReference type="Pfam" id="PF18962"/>
    </source>
</evidence>
<evidence type="ECO:0000256" key="1">
    <source>
        <dbReference type="ARBA" id="ARBA00022729"/>
    </source>
</evidence>
<reference evidence="4 5" key="1">
    <citation type="submission" date="2019-08" db="EMBL/GenBank/DDBJ databases">
        <title>Seonamhaeicola sediminis sp. nov., isolated from marine sediment.</title>
        <authorList>
            <person name="Cao W.R."/>
        </authorList>
    </citation>
    <scope>NUCLEOTIDE SEQUENCE [LARGE SCALE GENOMIC DNA]</scope>
    <source>
        <strain evidence="4 5">1505</strain>
    </source>
</reference>
<dbReference type="NCBIfam" id="TIGR04183">
    <property type="entry name" value="Por_Secre_tail"/>
    <property type="match status" value="1"/>
</dbReference>
<feature type="domain" description="Secretion system C-terminal sorting" evidence="3">
    <location>
        <begin position="524"/>
        <end position="582"/>
    </location>
</feature>
<accession>A0A5C7GMW5</accession>
<keyword evidence="1 2" id="KW-0732">Signal</keyword>
<dbReference type="AlphaFoldDB" id="A0A5C7GMW5"/>